<dbReference type="Proteomes" id="UP000789920">
    <property type="component" value="Unassembled WGS sequence"/>
</dbReference>
<protein>
    <submittedName>
        <fullName evidence="1">9289_t:CDS:1</fullName>
    </submittedName>
</protein>
<comment type="caution">
    <text evidence="1">The sequence shown here is derived from an EMBL/GenBank/DDBJ whole genome shotgun (WGS) entry which is preliminary data.</text>
</comment>
<organism evidence="1 2">
    <name type="scientific">Racocetra persica</name>
    <dbReference type="NCBI Taxonomy" id="160502"/>
    <lineage>
        <taxon>Eukaryota</taxon>
        <taxon>Fungi</taxon>
        <taxon>Fungi incertae sedis</taxon>
        <taxon>Mucoromycota</taxon>
        <taxon>Glomeromycotina</taxon>
        <taxon>Glomeromycetes</taxon>
        <taxon>Diversisporales</taxon>
        <taxon>Gigasporaceae</taxon>
        <taxon>Racocetra</taxon>
    </lineage>
</organism>
<gene>
    <name evidence="1" type="ORF">RPERSI_LOCUS14326</name>
</gene>
<accession>A0ACA9QHG7</accession>
<feature type="non-terminal residue" evidence="1">
    <location>
        <position position="1"/>
    </location>
</feature>
<evidence type="ECO:0000313" key="2">
    <source>
        <dbReference type="Proteomes" id="UP000789920"/>
    </source>
</evidence>
<reference evidence="1" key="1">
    <citation type="submission" date="2021-06" db="EMBL/GenBank/DDBJ databases">
        <authorList>
            <person name="Kallberg Y."/>
            <person name="Tangrot J."/>
            <person name="Rosling A."/>
        </authorList>
    </citation>
    <scope>NUCLEOTIDE SEQUENCE</scope>
    <source>
        <strain evidence="1">MA461A</strain>
    </source>
</reference>
<name>A0ACA9QHG7_9GLOM</name>
<sequence>GKNYVKPKYFKNMLKKPYLITMNLEAEEIEVEKKDNEENTIKLAEQKAISYGYTIHCLDGTTQKPVINRESENIIKDLMENLQEDLEICEEKLHEAGYNKIRVFDAKTKKYLGALHRKCHGKKSMIQDEEKNKVIDHNHITGKFRGPAHSRYNIKLRINSETIKILVLFCNGSGYDFYHLMQEIAKVTDEKIVPIANNSEQYINFSVGQLQFIDRIFPYKWLNNKTKFNETQLPPCKDFNSDLDGFNYCDHNCRIKKCEHREKIGKCKYNCQKCKHKKNQKILLLKEKSNRGCCLEVKLSIPKELHTKFRDYPICPERMKVPYDWYGSKQKEWIGKQCPDTEKLRVNIDLVRQVDEEHRLRRLISDPAFVSRKIFYGANLVAVHQRQTNVKLNKPEYIGSCILDLSKYYMYDFWYSYLKKKYGDKVKLLYTNTDSLIIEIETENIYQNMINDCDLFDFSDYPEEYWVVKNFPEDLITEEGKRVLKNTKVIGKWKDENGEDRAIGYAGVRAKCYSVVCENSRKNMIKAKGLKKSLIKKELIHKIFKDCVLEGKEDQPQTAQFLRSYRHRMYRISQTKRSVNPLDTKLWIAQDMEMTYLYGDCEIPEE</sequence>
<dbReference type="EMBL" id="CAJVQC010032890">
    <property type="protein sequence ID" value="CAG8752354.1"/>
    <property type="molecule type" value="Genomic_DNA"/>
</dbReference>
<keyword evidence="2" id="KW-1185">Reference proteome</keyword>
<proteinExistence type="predicted"/>
<evidence type="ECO:0000313" key="1">
    <source>
        <dbReference type="EMBL" id="CAG8752354.1"/>
    </source>
</evidence>